<dbReference type="AlphaFoldDB" id="A0A1E5IIF6"/>
<proteinExistence type="predicted"/>
<dbReference type="Proteomes" id="UP000095237">
    <property type="component" value="Unassembled WGS sequence"/>
</dbReference>
<protein>
    <submittedName>
        <fullName evidence="1">Uncharacterized protein</fullName>
    </submittedName>
</protein>
<evidence type="ECO:0000313" key="1">
    <source>
        <dbReference type="EMBL" id="OEG70287.1"/>
    </source>
</evidence>
<dbReference type="EMBL" id="LNVX01000389">
    <property type="protein sequence ID" value="OEG70287.1"/>
    <property type="molecule type" value="Genomic_DNA"/>
</dbReference>
<accession>A0A1E5IIF6</accession>
<dbReference type="EMBL" id="LNVX01000388">
    <property type="protein sequence ID" value="OEG70291.1"/>
    <property type="molecule type" value="Genomic_DNA"/>
</dbReference>
<comment type="caution">
    <text evidence="1">The sequence shown here is derived from an EMBL/GenBank/DDBJ whole genome shotgun (WGS) entry which is preliminary data.</text>
</comment>
<gene>
    <name evidence="2" type="ORF">ATZ36_05090</name>
    <name evidence="1" type="ORF">ATZ36_05115</name>
</gene>
<name>A0A1E5IIF6_ENDTX</name>
<organism evidence="1 3">
    <name type="scientific">Endomicrobium trichonymphae</name>
    <dbReference type="NCBI Taxonomy" id="1408204"/>
    <lineage>
        <taxon>Bacteria</taxon>
        <taxon>Pseudomonadati</taxon>
        <taxon>Elusimicrobiota</taxon>
        <taxon>Endomicrobiia</taxon>
        <taxon>Endomicrobiales</taxon>
        <taxon>Endomicrobiaceae</taxon>
        <taxon>Candidatus Endomicrobiellum</taxon>
    </lineage>
</organism>
<evidence type="ECO:0000313" key="3">
    <source>
        <dbReference type="Proteomes" id="UP000095237"/>
    </source>
</evidence>
<evidence type="ECO:0000313" key="2">
    <source>
        <dbReference type="EMBL" id="OEG70291.1"/>
    </source>
</evidence>
<keyword evidence="3" id="KW-1185">Reference proteome</keyword>
<sequence length="66" mass="7844">MKGYTAKYGFLKSNLENDTLLTGIRVMPFSILTKIKHCLFNKIFIKNPQGFNQGIYYEYCFLRLWI</sequence>
<reference evidence="1 3" key="1">
    <citation type="submission" date="2015-11" db="EMBL/GenBank/DDBJ databases">
        <title>Evidence for parallel genomic evolution in an endosymbiosis of termite gut flagellates.</title>
        <authorList>
            <person name="Zheng H."/>
        </authorList>
    </citation>
    <scope>NUCLEOTIDE SEQUENCE [LARGE SCALE GENOMIC DNA]</scope>
    <source>
        <strain evidence="1 3">CET450</strain>
    </source>
</reference>